<dbReference type="PRINTS" id="PR00035">
    <property type="entry name" value="HTHGNTR"/>
</dbReference>
<evidence type="ECO:0000256" key="1">
    <source>
        <dbReference type="ARBA" id="ARBA00005384"/>
    </source>
</evidence>
<dbReference type="Proteomes" id="UP000291591">
    <property type="component" value="Unassembled WGS sequence"/>
</dbReference>
<comment type="caution">
    <text evidence="8">The sequence shown here is derived from an EMBL/GenBank/DDBJ whole genome shotgun (WGS) entry which is preliminary data.</text>
</comment>
<dbReference type="OrthoDB" id="5415143at2"/>
<evidence type="ECO:0000256" key="2">
    <source>
        <dbReference type="ARBA" id="ARBA00022898"/>
    </source>
</evidence>
<dbReference type="GO" id="GO:0003700">
    <property type="term" value="F:DNA-binding transcription factor activity"/>
    <property type="evidence" value="ECO:0007669"/>
    <property type="project" value="InterPro"/>
</dbReference>
<gene>
    <name evidence="8" type="ORF">EV383_1480</name>
</gene>
<evidence type="ECO:0000256" key="4">
    <source>
        <dbReference type="ARBA" id="ARBA00023125"/>
    </source>
</evidence>
<proteinExistence type="inferred from homology"/>
<dbReference type="SMART" id="SM00345">
    <property type="entry name" value="HTH_GNTR"/>
    <property type="match status" value="1"/>
</dbReference>
<dbReference type="PANTHER" id="PTHR46577:SF1">
    <property type="entry name" value="HTH-TYPE TRANSCRIPTIONAL REGULATORY PROTEIN GABR"/>
    <property type="match status" value="1"/>
</dbReference>
<dbReference type="GO" id="GO:0003677">
    <property type="term" value="F:DNA binding"/>
    <property type="evidence" value="ECO:0007669"/>
    <property type="project" value="UniProtKB-KW"/>
</dbReference>
<sequence>MVVADVPPVLLDRGSPVALAVQLADGLRDAAVRGALRPGDRLPSTRALAVELGVSRTVTAAAYEQLLAEGWVHGRVGAGTFVTGRPGAPPGDHDGAPVLCTPPRVHPGPAATGTVGGSASDASWTRNGAVDAMTRHSASATTRHLAPPPPGTGTPTGATASVGDAPRLRAGAGTAVARHSTVGGGPGLLSLAPGTPCVDVLDRAAWRRAWRAAADPAPDDAPRPDGVPAFRAVVAEHLLRHRGLTADPDDVLATAGSSAAIAELARLFPAGSRVAVEEPGYVRAVTALRAAGVEVVGVPVDEEGMVVDALPTGCAAVYCTPAHQFPLGSRLTASRRVALLERARAERMLVIEDDYDGELRYDVGPLPLLAALAPEVVVHLGTASKIVSQTLGAGWLVAPPDVRDALRDLRARTGTRPSPAGQRVFAAFAAQGDLARHLRRLRRELGTRRDLVRDAVAVTGWTVTGEAAGAHVVLTPPGSSGRGTEDGVVAGARSLGVEVHGLARYHHAGPPTGDGVVVGYAAHTRADLTTALTHLATVLTRSEP</sequence>
<dbReference type="RefSeq" id="WP_130289207.1">
    <property type="nucleotide sequence ID" value="NZ_SHKL01000001.1"/>
</dbReference>
<dbReference type="InterPro" id="IPR036388">
    <property type="entry name" value="WH-like_DNA-bd_sf"/>
</dbReference>
<protein>
    <submittedName>
        <fullName evidence="8">GntR family transcriptional regulator/MocR family aminotransferase</fullName>
    </submittedName>
</protein>
<keyword evidence="9" id="KW-1185">Reference proteome</keyword>
<dbReference type="Gene3D" id="3.40.640.10">
    <property type="entry name" value="Type I PLP-dependent aspartate aminotransferase-like (Major domain)"/>
    <property type="match status" value="1"/>
</dbReference>
<evidence type="ECO:0000256" key="6">
    <source>
        <dbReference type="SAM" id="MobiDB-lite"/>
    </source>
</evidence>
<accession>A0A4Q7UWZ4</accession>
<comment type="similarity">
    <text evidence="1">In the C-terminal section; belongs to the class-I pyridoxal-phosphate-dependent aminotransferase family.</text>
</comment>
<dbReference type="InterPro" id="IPR000524">
    <property type="entry name" value="Tscrpt_reg_HTH_GntR"/>
</dbReference>
<organism evidence="8 9">
    <name type="scientific">Pseudonocardia sediminis</name>
    <dbReference type="NCBI Taxonomy" id="1397368"/>
    <lineage>
        <taxon>Bacteria</taxon>
        <taxon>Bacillati</taxon>
        <taxon>Actinomycetota</taxon>
        <taxon>Actinomycetes</taxon>
        <taxon>Pseudonocardiales</taxon>
        <taxon>Pseudonocardiaceae</taxon>
        <taxon>Pseudonocardia</taxon>
    </lineage>
</organism>
<evidence type="ECO:0000313" key="9">
    <source>
        <dbReference type="Proteomes" id="UP000291591"/>
    </source>
</evidence>
<keyword evidence="8" id="KW-0808">Transferase</keyword>
<keyword evidence="8" id="KW-0032">Aminotransferase</keyword>
<keyword evidence="3" id="KW-0805">Transcription regulation</keyword>
<reference evidence="8 9" key="1">
    <citation type="submission" date="2019-02" db="EMBL/GenBank/DDBJ databases">
        <title>Sequencing the genomes of 1000 actinobacteria strains.</title>
        <authorList>
            <person name="Klenk H.-P."/>
        </authorList>
    </citation>
    <scope>NUCLEOTIDE SEQUENCE [LARGE SCALE GENOMIC DNA]</scope>
    <source>
        <strain evidence="8 9">DSM 45779</strain>
    </source>
</reference>
<evidence type="ECO:0000256" key="3">
    <source>
        <dbReference type="ARBA" id="ARBA00023015"/>
    </source>
</evidence>
<dbReference type="InterPro" id="IPR015421">
    <property type="entry name" value="PyrdxlP-dep_Trfase_major"/>
</dbReference>
<feature type="domain" description="HTH gntR-type" evidence="7">
    <location>
        <begin position="17"/>
        <end position="85"/>
    </location>
</feature>
<keyword evidence="5" id="KW-0804">Transcription</keyword>
<dbReference type="CDD" id="cd07377">
    <property type="entry name" value="WHTH_GntR"/>
    <property type="match status" value="1"/>
</dbReference>
<dbReference type="Pfam" id="PF00392">
    <property type="entry name" value="GntR"/>
    <property type="match status" value="1"/>
</dbReference>
<dbReference type="InterPro" id="IPR051446">
    <property type="entry name" value="HTH_trans_reg/aminotransferase"/>
</dbReference>
<dbReference type="InterPro" id="IPR004839">
    <property type="entry name" value="Aminotransferase_I/II_large"/>
</dbReference>
<dbReference type="Gene3D" id="1.10.10.10">
    <property type="entry name" value="Winged helix-like DNA-binding domain superfamily/Winged helix DNA-binding domain"/>
    <property type="match status" value="1"/>
</dbReference>
<name>A0A4Q7UWZ4_PSEST</name>
<dbReference type="Pfam" id="PF00155">
    <property type="entry name" value="Aminotran_1_2"/>
    <property type="match status" value="1"/>
</dbReference>
<dbReference type="EMBL" id="SHKL01000001">
    <property type="protein sequence ID" value="RZT84629.1"/>
    <property type="molecule type" value="Genomic_DNA"/>
</dbReference>
<dbReference type="CDD" id="cd00609">
    <property type="entry name" value="AAT_like"/>
    <property type="match status" value="1"/>
</dbReference>
<dbReference type="SUPFAM" id="SSF46785">
    <property type="entry name" value="Winged helix' DNA-binding domain"/>
    <property type="match status" value="1"/>
</dbReference>
<dbReference type="GO" id="GO:0008483">
    <property type="term" value="F:transaminase activity"/>
    <property type="evidence" value="ECO:0007669"/>
    <property type="project" value="UniProtKB-KW"/>
</dbReference>
<dbReference type="PANTHER" id="PTHR46577">
    <property type="entry name" value="HTH-TYPE TRANSCRIPTIONAL REGULATORY PROTEIN GABR"/>
    <property type="match status" value="1"/>
</dbReference>
<evidence type="ECO:0000256" key="5">
    <source>
        <dbReference type="ARBA" id="ARBA00023163"/>
    </source>
</evidence>
<dbReference type="PROSITE" id="PS50949">
    <property type="entry name" value="HTH_GNTR"/>
    <property type="match status" value="1"/>
</dbReference>
<keyword evidence="4" id="KW-0238">DNA-binding</keyword>
<dbReference type="SUPFAM" id="SSF53383">
    <property type="entry name" value="PLP-dependent transferases"/>
    <property type="match status" value="1"/>
</dbReference>
<dbReference type="InterPro" id="IPR015424">
    <property type="entry name" value="PyrdxlP-dep_Trfase"/>
</dbReference>
<evidence type="ECO:0000259" key="7">
    <source>
        <dbReference type="PROSITE" id="PS50949"/>
    </source>
</evidence>
<dbReference type="GO" id="GO:0030170">
    <property type="term" value="F:pyridoxal phosphate binding"/>
    <property type="evidence" value="ECO:0007669"/>
    <property type="project" value="InterPro"/>
</dbReference>
<dbReference type="InterPro" id="IPR036390">
    <property type="entry name" value="WH_DNA-bd_sf"/>
</dbReference>
<dbReference type="AlphaFoldDB" id="A0A4Q7UWZ4"/>
<evidence type="ECO:0000313" key="8">
    <source>
        <dbReference type="EMBL" id="RZT84629.1"/>
    </source>
</evidence>
<keyword evidence="2" id="KW-0663">Pyridoxal phosphate</keyword>
<feature type="region of interest" description="Disordered" evidence="6">
    <location>
        <begin position="139"/>
        <end position="164"/>
    </location>
</feature>